<evidence type="ECO:0000256" key="14">
    <source>
        <dbReference type="ARBA" id="ARBA00023306"/>
    </source>
</evidence>
<feature type="region of interest" description="Disordered" evidence="17">
    <location>
        <begin position="99"/>
        <end position="134"/>
    </location>
</feature>
<evidence type="ECO:0000256" key="5">
    <source>
        <dbReference type="ARBA" id="ARBA00020261"/>
    </source>
</evidence>
<evidence type="ECO:0000256" key="11">
    <source>
        <dbReference type="ARBA" id="ARBA00022838"/>
    </source>
</evidence>
<evidence type="ECO:0000256" key="10">
    <source>
        <dbReference type="ARBA" id="ARBA00022776"/>
    </source>
</evidence>
<dbReference type="InterPro" id="IPR013958">
    <property type="entry name" value="DASH_Dad1"/>
</dbReference>
<keyword evidence="9" id="KW-0493">Microtubule</keyword>
<evidence type="ECO:0000256" key="6">
    <source>
        <dbReference type="ARBA" id="ARBA00022454"/>
    </source>
</evidence>
<dbReference type="PANTHER" id="PTHR28025">
    <property type="entry name" value="DASH COMPLEX SUBUNIT DAD1"/>
    <property type="match status" value="1"/>
</dbReference>
<evidence type="ECO:0000256" key="4">
    <source>
        <dbReference type="ARBA" id="ARBA00010146"/>
    </source>
</evidence>
<evidence type="ECO:0000256" key="15">
    <source>
        <dbReference type="ARBA" id="ARBA00023328"/>
    </source>
</evidence>
<evidence type="ECO:0000256" key="2">
    <source>
        <dbReference type="ARBA" id="ARBA00004186"/>
    </source>
</evidence>
<keyword evidence="11" id="KW-0995">Kinetochore</keyword>
<gene>
    <name evidence="18" type="ORF">BJ875DRAFT_244652</name>
</gene>
<reference evidence="18" key="1">
    <citation type="journal article" date="2021" name="IMA Fungus">
        <title>Genomic characterization of three marine fungi, including Emericellopsis atlantica sp. nov. with signatures of a generalist lifestyle and marine biomass degradation.</title>
        <authorList>
            <person name="Hagestad O.C."/>
            <person name="Hou L."/>
            <person name="Andersen J.H."/>
            <person name="Hansen E.H."/>
            <person name="Altermark B."/>
            <person name="Li C."/>
            <person name="Kuhnert E."/>
            <person name="Cox R.J."/>
            <person name="Crous P.W."/>
            <person name="Spatafora J.W."/>
            <person name="Lail K."/>
            <person name="Amirebrahimi M."/>
            <person name="Lipzen A."/>
            <person name="Pangilinan J."/>
            <person name="Andreopoulos W."/>
            <person name="Hayes R.D."/>
            <person name="Ng V."/>
            <person name="Grigoriev I.V."/>
            <person name="Jackson S.A."/>
            <person name="Sutton T.D.S."/>
            <person name="Dobson A.D.W."/>
            <person name="Rama T."/>
        </authorList>
    </citation>
    <scope>NUCLEOTIDE SEQUENCE</scope>
    <source>
        <strain evidence="18">TRa018bII</strain>
    </source>
</reference>
<keyword evidence="6" id="KW-0158">Chromosome</keyword>
<accession>A0A9P7YSY4</accession>
<dbReference type="GO" id="GO:0005876">
    <property type="term" value="C:spindle microtubule"/>
    <property type="evidence" value="ECO:0007669"/>
    <property type="project" value="TreeGrafter"/>
</dbReference>
<feature type="region of interest" description="Disordered" evidence="17">
    <location>
        <begin position="1"/>
        <end position="21"/>
    </location>
</feature>
<keyword evidence="15" id="KW-0137">Centromere</keyword>
<evidence type="ECO:0000256" key="1">
    <source>
        <dbReference type="ARBA" id="ARBA00004123"/>
    </source>
</evidence>
<organism evidence="18 19">
    <name type="scientific">Amylocarpus encephaloides</name>
    <dbReference type="NCBI Taxonomy" id="45428"/>
    <lineage>
        <taxon>Eukaryota</taxon>
        <taxon>Fungi</taxon>
        <taxon>Dikarya</taxon>
        <taxon>Ascomycota</taxon>
        <taxon>Pezizomycotina</taxon>
        <taxon>Leotiomycetes</taxon>
        <taxon>Helotiales</taxon>
        <taxon>Helotiales incertae sedis</taxon>
        <taxon>Amylocarpus</taxon>
    </lineage>
</organism>
<feature type="compositionally biased region" description="Polar residues" evidence="17">
    <location>
        <begin position="1"/>
        <end position="17"/>
    </location>
</feature>
<dbReference type="GO" id="GO:0051010">
    <property type="term" value="F:microtubule plus-end binding"/>
    <property type="evidence" value="ECO:0007669"/>
    <property type="project" value="TreeGrafter"/>
</dbReference>
<evidence type="ECO:0000313" key="18">
    <source>
        <dbReference type="EMBL" id="KAG9239181.1"/>
    </source>
</evidence>
<feature type="compositionally biased region" description="Acidic residues" evidence="17">
    <location>
        <begin position="115"/>
        <end position="128"/>
    </location>
</feature>
<dbReference type="GO" id="GO:0072686">
    <property type="term" value="C:mitotic spindle"/>
    <property type="evidence" value="ECO:0007669"/>
    <property type="project" value="InterPro"/>
</dbReference>
<keyword evidence="10" id="KW-0498">Mitosis</keyword>
<comment type="subcellular location">
    <subcellularLocation>
        <location evidence="3">Chromosome</location>
        <location evidence="3">Centromere</location>
        <location evidence="3">Kinetochore</location>
    </subcellularLocation>
    <subcellularLocation>
        <location evidence="2">Cytoplasm</location>
        <location evidence="2">Cytoskeleton</location>
        <location evidence="2">Spindle</location>
    </subcellularLocation>
    <subcellularLocation>
        <location evidence="1">Nucleus</location>
    </subcellularLocation>
</comment>
<protein>
    <recommendedName>
        <fullName evidence="5">DASH complex subunit DAD1</fullName>
    </recommendedName>
    <alternativeName>
        <fullName evidence="16">Outer kinetochore protein DAD1</fullName>
    </alternativeName>
</protein>
<proteinExistence type="inferred from homology"/>
<dbReference type="Proteomes" id="UP000824998">
    <property type="component" value="Unassembled WGS sequence"/>
</dbReference>
<dbReference type="EMBL" id="MU251361">
    <property type="protein sequence ID" value="KAG9239181.1"/>
    <property type="molecule type" value="Genomic_DNA"/>
</dbReference>
<comment type="similarity">
    <text evidence="4">Belongs to the DASH complex DAD1 family.</text>
</comment>
<evidence type="ECO:0000256" key="12">
    <source>
        <dbReference type="ARBA" id="ARBA00023212"/>
    </source>
</evidence>
<keyword evidence="12" id="KW-0206">Cytoskeleton</keyword>
<dbReference type="OrthoDB" id="5566853at2759"/>
<evidence type="ECO:0000256" key="9">
    <source>
        <dbReference type="ARBA" id="ARBA00022701"/>
    </source>
</evidence>
<evidence type="ECO:0000256" key="7">
    <source>
        <dbReference type="ARBA" id="ARBA00022490"/>
    </source>
</evidence>
<sequence>MSTNTRSGPSSSANAQPATGGRSFFEQQRELLLQDINVSFEHVLHNINKLNRSLEGVIAVSLLSVSEMRAVKTRLTIPNSQVGNEFSSVEALWSTFENVMAKDPNAKPEGNTSDEGGEEGEGDEETEVPEPGSR</sequence>
<name>A0A9P7YSY4_9HELO</name>
<evidence type="ECO:0000313" key="19">
    <source>
        <dbReference type="Proteomes" id="UP000824998"/>
    </source>
</evidence>
<keyword evidence="8" id="KW-0132">Cell division</keyword>
<dbReference type="AlphaFoldDB" id="A0A9P7YSY4"/>
<keyword evidence="7" id="KW-0963">Cytoplasm</keyword>
<dbReference type="Pfam" id="PF08649">
    <property type="entry name" value="DASH_Dad1"/>
    <property type="match status" value="1"/>
</dbReference>
<dbReference type="GO" id="GO:0044732">
    <property type="term" value="C:mitotic spindle pole body"/>
    <property type="evidence" value="ECO:0007669"/>
    <property type="project" value="TreeGrafter"/>
</dbReference>
<evidence type="ECO:0000256" key="13">
    <source>
        <dbReference type="ARBA" id="ARBA00023242"/>
    </source>
</evidence>
<dbReference type="GO" id="GO:0042729">
    <property type="term" value="C:DASH complex"/>
    <property type="evidence" value="ECO:0007669"/>
    <property type="project" value="InterPro"/>
</dbReference>
<dbReference type="PANTHER" id="PTHR28025:SF1">
    <property type="entry name" value="DASH COMPLEX SUBUNIT DAD1"/>
    <property type="match status" value="1"/>
</dbReference>
<keyword evidence="14" id="KW-0131">Cell cycle</keyword>
<evidence type="ECO:0000256" key="3">
    <source>
        <dbReference type="ARBA" id="ARBA00004629"/>
    </source>
</evidence>
<dbReference type="GO" id="GO:0051301">
    <property type="term" value="P:cell division"/>
    <property type="evidence" value="ECO:0007669"/>
    <property type="project" value="UniProtKB-KW"/>
</dbReference>
<keyword evidence="13" id="KW-0539">Nucleus</keyword>
<keyword evidence="19" id="KW-1185">Reference proteome</keyword>
<evidence type="ECO:0000256" key="16">
    <source>
        <dbReference type="ARBA" id="ARBA00030566"/>
    </source>
</evidence>
<comment type="caution">
    <text evidence="18">The sequence shown here is derived from an EMBL/GenBank/DDBJ whole genome shotgun (WGS) entry which is preliminary data.</text>
</comment>
<evidence type="ECO:0000256" key="8">
    <source>
        <dbReference type="ARBA" id="ARBA00022618"/>
    </source>
</evidence>
<evidence type="ECO:0000256" key="17">
    <source>
        <dbReference type="SAM" id="MobiDB-lite"/>
    </source>
</evidence>